<dbReference type="CDD" id="cd00063">
    <property type="entry name" value="FN3"/>
    <property type="match status" value="1"/>
</dbReference>
<keyword evidence="2" id="KW-1185">Reference proteome</keyword>
<name>A0A9W7L256_9STRA</name>
<evidence type="ECO:0008006" key="3">
    <source>
        <dbReference type="Google" id="ProtNLM"/>
    </source>
</evidence>
<comment type="caution">
    <text evidence="1">The sequence shown here is derived from an EMBL/GenBank/DDBJ whole genome shotgun (WGS) entry which is preliminary data.</text>
</comment>
<dbReference type="AlphaFoldDB" id="A0A9W7L256"/>
<proteinExistence type="predicted"/>
<accession>A0A9W7L256</accession>
<evidence type="ECO:0000313" key="1">
    <source>
        <dbReference type="EMBL" id="GMI24296.1"/>
    </source>
</evidence>
<sequence>MKSATDENGGKTWSVTFLSNLGDVSSLVVDSTSIEGTAASITVNEQTKGVSPPFNSAEYESTTVTDLSSLSAIATSLRQGVNYYFRVAAMNAMGTGPASMANPPYATPIPQPPSSPSDVALTVTDGSTLSVEMNEPVLSGGTAVDQYKVEWATSAFQDEVQLI</sequence>
<evidence type="ECO:0000313" key="2">
    <source>
        <dbReference type="Proteomes" id="UP001165082"/>
    </source>
</evidence>
<gene>
    <name evidence="1" type="ORF">TrRE_jg1654</name>
</gene>
<dbReference type="Gene3D" id="2.60.40.10">
    <property type="entry name" value="Immunoglobulins"/>
    <property type="match status" value="1"/>
</dbReference>
<dbReference type="OrthoDB" id="109575at2759"/>
<reference evidence="1" key="1">
    <citation type="submission" date="2022-07" db="EMBL/GenBank/DDBJ databases">
        <title>Genome analysis of Parmales, a sister group of diatoms, reveals the evolutionary specialization of diatoms from phago-mixotrophs to photoautotrophs.</title>
        <authorList>
            <person name="Ban H."/>
            <person name="Sato S."/>
            <person name="Yoshikawa S."/>
            <person name="Kazumasa Y."/>
            <person name="Nakamura Y."/>
            <person name="Ichinomiya M."/>
            <person name="Saitoh K."/>
            <person name="Sato N."/>
            <person name="Blanc-Mathieu R."/>
            <person name="Endo H."/>
            <person name="Kuwata A."/>
            <person name="Ogata H."/>
        </authorList>
    </citation>
    <scope>NUCLEOTIDE SEQUENCE</scope>
</reference>
<dbReference type="EMBL" id="BRXZ01008302">
    <property type="protein sequence ID" value="GMI24296.1"/>
    <property type="molecule type" value="Genomic_DNA"/>
</dbReference>
<dbReference type="InterPro" id="IPR013783">
    <property type="entry name" value="Ig-like_fold"/>
</dbReference>
<dbReference type="SUPFAM" id="SSF49265">
    <property type="entry name" value="Fibronectin type III"/>
    <property type="match status" value="1"/>
</dbReference>
<dbReference type="InterPro" id="IPR003961">
    <property type="entry name" value="FN3_dom"/>
</dbReference>
<dbReference type="Proteomes" id="UP001165082">
    <property type="component" value="Unassembled WGS sequence"/>
</dbReference>
<dbReference type="InterPro" id="IPR036116">
    <property type="entry name" value="FN3_sf"/>
</dbReference>
<protein>
    <recommendedName>
        <fullName evidence="3">Fibronectin type-III domain-containing protein</fullName>
    </recommendedName>
</protein>
<organism evidence="1 2">
    <name type="scientific">Triparma retinervis</name>
    <dbReference type="NCBI Taxonomy" id="2557542"/>
    <lineage>
        <taxon>Eukaryota</taxon>
        <taxon>Sar</taxon>
        <taxon>Stramenopiles</taxon>
        <taxon>Ochrophyta</taxon>
        <taxon>Bolidophyceae</taxon>
        <taxon>Parmales</taxon>
        <taxon>Triparmaceae</taxon>
        <taxon>Triparma</taxon>
    </lineage>
</organism>
<feature type="non-terminal residue" evidence="1">
    <location>
        <position position="1"/>
    </location>
</feature>